<dbReference type="CDD" id="cd04486">
    <property type="entry name" value="YhcR_OBF_like"/>
    <property type="match status" value="1"/>
</dbReference>
<dbReference type="SUPFAM" id="SSF74853">
    <property type="entry name" value="Lamin A/C globular tail domain"/>
    <property type="match status" value="1"/>
</dbReference>
<dbReference type="InterPro" id="IPR005135">
    <property type="entry name" value="Endo/exonuclease/phosphatase"/>
</dbReference>
<dbReference type="InterPro" id="IPR001322">
    <property type="entry name" value="Lamin_tail_dom"/>
</dbReference>
<proteinExistence type="predicted"/>
<gene>
    <name evidence="3" type="ORF">FB458_3680</name>
</gene>
<accession>A0A542E5D6</accession>
<dbReference type="GO" id="GO:0003824">
    <property type="term" value="F:catalytic activity"/>
    <property type="evidence" value="ECO:0007669"/>
    <property type="project" value="InterPro"/>
</dbReference>
<evidence type="ECO:0000313" key="4">
    <source>
        <dbReference type="Proteomes" id="UP000317893"/>
    </source>
</evidence>
<keyword evidence="1" id="KW-0732">Signal</keyword>
<feature type="domain" description="LTD" evidence="2">
    <location>
        <begin position="32"/>
        <end position="169"/>
    </location>
</feature>
<evidence type="ECO:0000256" key="1">
    <source>
        <dbReference type="SAM" id="SignalP"/>
    </source>
</evidence>
<feature type="chain" id="PRO_5021730046" description="LTD domain-containing protein" evidence="1">
    <location>
        <begin position="39"/>
        <end position="911"/>
    </location>
</feature>
<organism evidence="3 4">
    <name type="scientific">Lapillicoccus jejuensis</name>
    <dbReference type="NCBI Taxonomy" id="402171"/>
    <lineage>
        <taxon>Bacteria</taxon>
        <taxon>Bacillati</taxon>
        <taxon>Actinomycetota</taxon>
        <taxon>Actinomycetes</taxon>
        <taxon>Micrococcales</taxon>
        <taxon>Intrasporangiaceae</taxon>
        <taxon>Lapillicoccus</taxon>
    </lineage>
</organism>
<dbReference type="OrthoDB" id="1016457at2"/>
<dbReference type="Gene3D" id="3.60.10.10">
    <property type="entry name" value="Endonuclease/exonuclease/phosphatase"/>
    <property type="match status" value="1"/>
</dbReference>
<name>A0A542E5D6_9MICO</name>
<dbReference type="AlphaFoldDB" id="A0A542E5D6"/>
<keyword evidence="4" id="KW-1185">Reference proteome</keyword>
<protein>
    <recommendedName>
        <fullName evidence="2">LTD domain-containing protein</fullName>
    </recommendedName>
</protein>
<dbReference type="PROSITE" id="PS51841">
    <property type="entry name" value="LTD"/>
    <property type="match status" value="1"/>
</dbReference>
<evidence type="ECO:0000259" key="2">
    <source>
        <dbReference type="PROSITE" id="PS51841"/>
    </source>
</evidence>
<dbReference type="InterPro" id="IPR036415">
    <property type="entry name" value="Lamin_tail_dom_sf"/>
</dbReference>
<evidence type="ECO:0000313" key="3">
    <source>
        <dbReference type="EMBL" id="TQJ10551.1"/>
    </source>
</evidence>
<dbReference type="EMBL" id="VFMN01000001">
    <property type="protein sequence ID" value="TQJ10551.1"/>
    <property type="molecule type" value="Genomic_DNA"/>
</dbReference>
<reference evidence="3 4" key="1">
    <citation type="submission" date="2019-06" db="EMBL/GenBank/DDBJ databases">
        <title>Sequencing the genomes of 1000 actinobacteria strains.</title>
        <authorList>
            <person name="Klenk H.-P."/>
        </authorList>
    </citation>
    <scope>NUCLEOTIDE SEQUENCE [LARGE SCALE GENOMIC DNA]</scope>
    <source>
        <strain evidence="3 4">DSM 18607</strain>
    </source>
</reference>
<comment type="caution">
    <text evidence="3">The sequence shown here is derived from an EMBL/GenBank/DDBJ whole genome shotgun (WGS) entry which is preliminary data.</text>
</comment>
<dbReference type="Gene3D" id="2.60.40.1260">
    <property type="entry name" value="Lamin Tail domain"/>
    <property type="match status" value="1"/>
</dbReference>
<sequence length="911" mass="92813">MPHHRPPTPRAARGVVTTTAALALLSPLLVAQAPSAQAVDTTSPVVVSEVYGGGGNTGAPYKNDFVELYNTGTTAVDLSTWSVQYGSATGSSYALTRLTGTIAPGAYYLVAEAAGTGTAPALPTPDATGTLAMSGTAGKIALVSNQTVLACGADCDGAAGVVDFVGYGGANDYAGTGPTGVLSNTTSAQRTITPFANTGDNSKDFTVAAPTPKAAPGSTGGGGGGTDCGVTPLPTECTPGPATIQDVQGDGFVSPLKGQTVTRVPGVVTAVSTGSPKGFWVQDPTPDTARTTASSGVFVFTSAAAPAVGSAVVVSGTVSDYYPLSSGETLATTASLSTTEIINPTVTTVSTGNAVPVALALTPDTVPALYAPAPADGNVESISPVDPTHSALEFWEAHEGMLVSVDDAPVVGPGKPQYGEIYVTTKPEDKRTPRGGTYLPSYVGTPSGRLLVAPLAGVSTPPANVGDVLTGTTSGPVDWSSYGGYSLRATRIGTWQDNHLAPGVARASASDQLSVATYNVENLAPSDPQAKFDRLAAGVVTNLRSPDVITVEEVQDNTGATDDGTTASDVTVAKLTAAITAAGGPSYSSTSIDPVNDQDGGQPGGNIRIVFLYNAARVGFTPKGTPSATTAVTVTKDVDGTPTLSTNPGRIDPTNPAFDSSRKPLAAEFTFQGKKLIVVGNHWNSKGGDQSADGRFQPPTRSSEVQRVAQATAVHGFVQDVLGVDAGANLVLAGDFNDYQFSTAVTTLTDDGATLTDLITTLPEDERYTYVFNGISQVLDHIVVSKAITDVEYDVVHVNAEFSDQASDHDPQVARIRPAAHVAPVGTLTVSPKRQSPGQYVQVRLNGSVPQVAVAVQLDGTGPKASLRTNKNGAGTTSFFLPVSTSRGIHQIVATLPDGRTVSTPVRVVAP</sequence>
<dbReference type="Pfam" id="PF03372">
    <property type="entry name" value="Exo_endo_phos"/>
    <property type="match status" value="1"/>
</dbReference>
<dbReference type="Pfam" id="PF00932">
    <property type="entry name" value="LTD"/>
    <property type="match status" value="1"/>
</dbReference>
<dbReference type="PANTHER" id="PTHR42834:SF1">
    <property type="entry name" value="ENDONUCLEASE_EXONUCLEASE_PHOSPHATASE FAMILY PROTEIN (AFU_ORTHOLOGUE AFUA_3G09210)"/>
    <property type="match status" value="1"/>
</dbReference>
<dbReference type="SUPFAM" id="SSF56219">
    <property type="entry name" value="DNase I-like"/>
    <property type="match status" value="1"/>
</dbReference>
<dbReference type="RefSeq" id="WP_141849762.1">
    <property type="nucleotide sequence ID" value="NZ_BAAAPR010000012.1"/>
</dbReference>
<feature type="signal peptide" evidence="1">
    <location>
        <begin position="1"/>
        <end position="38"/>
    </location>
</feature>
<dbReference type="PANTHER" id="PTHR42834">
    <property type="entry name" value="ENDONUCLEASE/EXONUCLEASE/PHOSPHATASE FAMILY PROTEIN (AFU_ORTHOLOGUE AFUA_3G09210)"/>
    <property type="match status" value="1"/>
</dbReference>
<dbReference type="InterPro" id="IPR036691">
    <property type="entry name" value="Endo/exonu/phosph_ase_sf"/>
</dbReference>
<dbReference type="Proteomes" id="UP000317893">
    <property type="component" value="Unassembled WGS sequence"/>
</dbReference>